<name>A0ACC1K7P6_9FUNG</name>
<sequence>LWNADDFSLAHTFDSYESPLLFAGFSMDGRFVATAPDGPEIRIHETFAGEMVHTLKLESLVTALEWHPRNMAFAYGSLGSAKGLAKPSLSIFL</sequence>
<organism evidence="1 2">
    <name type="scientific">Coemansia nantahalensis</name>
    <dbReference type="NCBI Taxonomy" id="2789366"/>
    <lineage>
        <taxon>Eukaryota</taxon>
        <taxon>Fungi</taxon>
        <taxon>Fungi incertae sedis</taxon>
        <taxon>Zoopagomycota</taxon>
        <taxon>Kickxellomycotina</taxon>
        <taxon>Kickxellomycetes</taxon>
        <taxon>Kickxellales</taxon>
        <taxon>Kickxellaceae</taxon>
        <taxon>Coemansia</taxon>
    </lineage>
</organism>
<dbReference type="Proteomes" id="UP001140234">
    <property type="component" value="Unassembled WGS sequence"/>
</dbReference>
<dbReference type="EMBL" id="JANBUJ010000043">
    <property type="protein sequence ID" value="KAJ2775048.1"/>
    <property type="molecule type" value="Genomic_DNA"/>
</dbReference>
<proteinExistence type="predicted"/>
<evidence type="ECO:0000313" key="1">
    <source>
        <dbReference type="EMBL" id="KAJ2775048.1"/>
    </source>
</evidence>
<feature type="non-terminal residue" evidence="1">
    <location>
        <position position="1"/>
    </location>
</feature>
<evidence type="ECO:0000313" key="2">
    <source>
        <dbReference type="Proteomes" id="UP001140234"/>
    </source>
</evidence>
<accession>A0ACC1K7P6</accession>
<comment type="caution">
    <text evidence="1">The sequence shown here is derived from an EMBL/GenBank/DDBJ whole genome shotgun (WGS) entry which is preliminary data.</text>
</comment>
<protein>
    <submittedName>
        <fullName evidence="1">Uncharacterized protein</fullName>
    </submittedName>
</protein>
<gene>
    <name evidence="1" type="ORF">IWQ57_000555</name>
</gene>
<reference evidence="1" key="1">
    <citation type="submission" date="2022-07" db="EMBL/GenBank/DDBJ databases">
        <title>Phylogenomic reconstructions and comparative analyses of Kickxellomycotina fungi.</title>
        <authorList>
            <person name="Reynolds N.K."/>
            <person name="Stajich J.E."/>
            <person name="Barry K."/>
            <person name="Grigoriev I.V."/>
            <person name="Crous P."/>
            <person name="Smith M.E."/>
        </authorList>
    </citation>
    <scope>NUCLEOTIDE SEQUENCE</scope>
    <source>
        <strain evidence="1">CBS 109366</strain>
    </source>
</reference>
<keyword evidence="2" id="KW-1185">Reference proteome</keyword>